<reference evidence="3" key="2">
    <citation type="submission" date="2024-04" db="EMBL/GenBank/DDBJ databases">
        <authorList>
            <person name="Chen Y."/>
            <person name="Shah S."/>
            <person name="Dougan E. K."/>
            <person name="Thang M."/>
            <person name="Chan C."/>
        </authorList>
    </citation>
    <scope>NUCLEOTIDE SEQUENCE [LARGE SCALE GENOMIC DNA]</scope>
</reference>
<organism evidence="2">
    <name type="scientific">Cladocopium goreaui</name>
    <dbReference type="NCBI Taxonomy" id="2562237"/>
    <lineage>
        <taxon>Eukaryota</taxon>
        <taxon>Sar</taxon>
        <taxon>Alveolata</taxon>
        <taxon>Dinophyceae</taxon>
        <taxon>Suessiales</taxon>
        <taxon>Symbiodiniaceae</taxon>
        <taxon>Cladocopium</taxon>
    </lineage>
</organism>
<evidence type="ECO:0000313" key="5">
    <source>
        <dbReference type="Proteomes" id="UP001152797"/>
    </source>
</evidence>
<dbReference type="EMBL" id="CAMXCT010001824">
    <property type="protein sequence ID" value="CAI3993374.1"/>
    <property type="molecule type" value="Genomic_DNA"/>
</dbReference>
<protein>
    <submittedName>
        <fullName evidence="4">Metal tolerance protein C1</fullName>
    </submittedName>
</protein>
<evidence type="ECO:0000313" key="4">
    <source>
        <dbReference type="EMBL" id="CAL4780686.1"/>
    </source>
</evidence>
<accession>A0A9P1CJQ4</accession>
<feature type="region of interest" description="Disordered" evidence="1">
    <location>
        <begin position="65"/>
        <end position="91"/>
    </location>
</feature>
<name>A0A9P1CJQ4_9DINO</name>
<sequence length="246" mass="27270">MATLRYLNTFIDEEPTGRVFESRSKSWPQLGGLGHAMEEIEGNVETQAASYVAELEGKWSVTFGERPQIPPEPETQMALPTQSAQEAAPEVPPAVQNAAVAEISQAPTSKGSRGHPVVCFRPCIRLAKGICEMGDACDYCHYKHPRYVTPDKRQRFLLNHMEIGELLAVLLPHVRRSIEVAQIEATNIVEMLEAEVGSTQAPSVDRVLLRTLRQMPLSALLGLIMARDGFRALLEQEVEVLRCRLG</sequence>
<evidence type="ECO:0000313" key="3">
    <source>
        <dbReference type="EMBL" id="CAL1146749.1"/>
    </source>
</evidence>
<dbReference type="EMBL" id="CAMXCT030001824">
    <property type="protein sequence ID" value="CAL4780686.1"/>
    <property type="molecule type" value="Genomic_DNA"/>
</dbReference>
<comment type="caution">
    <text evidence="2">The sequence shown here is derived from an EMBL/GenBank/DDBJ whole genome shotgun (WGS) entry which is preliminary data.</text>
</comment>
<evidence type="ECO:0000256" key="1">
    <source>
        <dbReference type="SAM" id="MobiDB-lite"/>
    </source>
</evidence>
<dbReference type="EMBL" id="CAMXCT020001824">
    <property type="protein sequence ID" value="CAL1146749.1"/>
    <property type="molecule type" value="Genomic_DNA"/>
</dbReference>
<feature type="compositionally biased region" description="Low complexity" evidence="1">
    <location>
        <begin position="82"/>
        <end position="91"/>
    </location>
</feature>
<proteinExistence type="predicted"/>
<evidence type="ECO:0000313" key="2">
    <source>
        <dbReference type="EMBL" id="CAI3993374.1"/>
    </source>
</evidence>
<reference evidence="2" key="1">
    <citation type="submission" date="2022-10" db="EMBL/GenBank/DDBJ databases">
        <authorList>
            <person name="Chen Y."/>
            <person name="Dougan E. K."/>
            <person name="Chan C."/>
            <person name="Rhodes N."/>
            <person name="Thang M."/>
        </authorList>
    </citation>
    <scope>NUCLEOTIDE SEQUENCE</scope>
</reference>
<dbReference type="AlphaFoldDB" id="A0A9P1CJQ4"/>
<dbReference type="Proteomes" id="UP001152797">
    <property type="component" value="Unassembled WGS sequence"/>
</dbReference>
<gene>
    <name evidence="2" type="ORF">C1SCF055_LOCUS20133</name>
</gene>
<keyword evidence="5" id="KW-1185">Reference proteome</keyword>
<dbReference type="OrthoDB" id="406279at2759"/>